<accession>A0ABR1CA47</accession>
<feature type="compositionally biased region" description="Basic residues" evidence="1">
    <location>
        <begin position="47"/>
        <end position="66"/>
    </location>
</feature>
<keyword evidence="4" id="KW-1185">Reference proteome</keyword>
<sequence length="125" mass="13843">MDHTDAQLMLTLLTLLAIFWIQIVQCGSKKKDGEGEDEDEGKGSKASSKKSKKSKSSKKSKKRKTFHVSAFLSGQKQARDQSPMRDVGGCEVDIKMMKILSMSKRCLDTPHSLHVSGSLILVTFI</sequence>
<protein>
    <submittedName>
        <fullName evidence="3">Uncharacterized protein</fullName>
    </submittedName>
</protein>
<organism evidence="3 4">
    <name type="scientific">Necator americanus</name>
    <name type="common">Human hookworm</name>
    <dbReference type="NCBI Taxonomy" id="51031"/>
    <lineage>
        <taxon>Eukaryota</taxon>
        <taxon>Metazoa</taxon>
        <taxon>Ecdysozoa</taxon>
        <taxon>Nematoda</taxon>
        <taxon>Chromadorea</taxon>
        <taxon>Rhabditida</taxon>
        <taxon>Rhabditina</taxon>
        <taxon>Rhabditomorpha</taxon>
        <taxon>Strongyloidea</taxon>
        <taxon>Ancylostomatidae</taxon>
        <taxon>Bunostominae</taxon>
        <taxon>Necator</taxon>
    </lineage>
</organism>
<reference evidence="3 4" key="1">
    <citation type="submission" date="2023-08" db="EMBL/GenBank/DDBJ databases">
        <title>A Necator americanus chromosomal reference genome.</title>
        <authorList>
            <person name="Ilik V."/>
            <person name="Petrzelkova K.J."/>
            <person name="Pardy F."/>
            <person name="Fuh T."/>
            <person name="Niatou-Singa F.S."/>
            <person name="Gouil Q."/>
            <person name="Baker L."/>
            <person name="Ritchie M.E."/>
            <person name="Jex A.R."/>
            <person name="Gazzola D."/>
            <person name="Li H."/>
            <person name="Toshio Fujiwara R."/>
            <person name="Zhan B."/>
            <person name="Aroian R.V."/>
            <person name="Pafco B."/>
            <person name="Schwarz E.M."/>
        </authorList>
    </citation>
    <scope>NUCLEOTIDE SEQUENCE [LARGE SCALE GENOMIC DNA]</scope>
    <source>
        <strain evidence="3 4">Aroian</strain>
        <tissue evidence="3">Whole animal</tissue>
    </source>
</reference>
<dbReference type="EMBL" id="JAVFWL010000002">
    <property type="protein sequence ID" value="KAK6735358.1"/>
    <property type="molecule type" value="Genomic_DNA"/>
</dbReference>
<gene>
    <name evidence="3" type="primary">Necator_chrII.g6310</name>
    <name evidence="3" type="ORF">RB195_018517</name>
</gene>
<keyword evidence="2" id="KW-0732">Signal</keyword>
<name>A0ABR1CA47_NECAM</name>
<feature type="region of interest" description="Disordered" evidence="1">
    <location>
        <begin position="28"/>
        <end position="68"/>
    </location>
</feature>
<evidence type="ECO:0000313" key="4">
    <source>
        <dbReference type="Proteomes" id="UP001303046"/>
    </source>
</evidence>
<dbReference type="Proteomes" id="UP001303046">
    <property type="component" value="Unassembled WGS sequence"/>
</dbReference>
<evidence type="ECO:0000256" key="1">
    <source>
        <dbReference type="SAM" id="MobiDB-lite"/>
    </source>
</evidence>
<feature type="signal peptide" evidence="2">
    <location>
        <begin position="1"/>
        <end position="26"/>
    </location>
</feature>
<proteinExistence type="predicted"/>
<evidence type="ECO:0000256" key="2">
    <source>
        <dbReference type="SAM" id="SignalP"/>
    </source>
</evidence>
<comment type="caution">
    <text evidence="3">The sequence shown here is derived from an EMBL/GenBank/DDBJ whole genome shotgun (WGS) entry which is preliminary data.</text>
</comment>
<feature type="chain" id="PRO_5046655041" evidence="2">
    <location>
        <begin position="27"/>
        <end position="125"/>
    </location>
</feature>
<evidence type="ECO:0000313" key="3">
    <source>
        <dbReference type="EMBL" id="KAK6735358.1"/>
    </source>
</evidence>